<dbReference type="RefSeq" id="WP_154120472.1">
    <property type="nucleotide sequence ID" value="NZ_WJXB01000007.1"/>
</dbReference>
<evidence type="ECO:0000313" key="2">
    <source>
        <dbReference type="EMBL" id="MRN54954.1"/>
    </source>
</evidence>
<reference evidence="2 3" key="1">
    <citation type="submission" date="2019-11" db="EMBL/GenBank/DDBJ databases">
        <title>Paenibacillus monticola sp. nov., a novel PGPR strain isolated from mountain sample in China.</title>
        <authorList>
            <person name="Zhao Q."/>
            <person name="Li H.-P."/>
            <person name="Zhang J.-L."/>
        </authorList>
    </citation>
    <scope>NUCLEOTIDE SEQUENCE [LARGE SCALE GENOMIC DNA]</scope>
    <source>
        <strain evidence="2 3">LC-T2</strain>
    </source>
</reference>
<dbReference type="EMBL" id="WJXB01000007">
    <property type="protein sequence ID" value="MRN54954.1"/>
    <property type="molecule type" value="Genomic_DNA"/>
</dbReference>
<sequence length="117" mass="13066">MIIKISAADIRQYASVTKDEAAIHLNTAAARKAGFEAPIAHGMYIMGLAQSLYMKEHRSHWIQSFSMRFEKPCVQGSTICFRYNAWNDDQIQVMVTSEHGEIIAKGSFSVIEGIADI</sequence>
<organism evidence="2 3">
    <name type="scientific">Paenibacillus monticola</name>
    <dbReference type="NCBI Taxonomy" id="2666075"/>
    <lineage>
        <taxon>Bacteria</taxon>
        <taxon>Bacillati</taxon>
        <taxon>Bacillota</taxon>
        <taxon>Bacilli</taxon>
        <taxon>Bacillales</taxon>
        <taxon>Paenibacillaceae</taxon>
        <taxon>Paenibacillus</taxon>
    </lineage>
</organism>
<dbReference type="GO" id="GO:0019171">
    <property type="term" value="F:(3R)-hydroxyacyl-[acyl-carrier-protein] dehydratase activity"/>
    <property type="evidence" value="ECO:0007669"/>
    <property type="project" value="TreeGrafter"/>
</dbReference>
<comment type="caution">
    <text evidence="2">The sequence shown here is derived from an EMBL/GenBank/DDBJ whole genome shotgun (WGS) entry which is preliminary data.</text>
</comment>
<dbReference type="Pfam" id="PF01575">
    <property type="entry name" value="MaoC_dehydratas"/>
    <property type="match status" value="1"/>
</dbReference>
<dbReference type="AlphaFoldDB" id="A0A7X2L304"/>
<dbReference type="SUPFAM" id="SSF54637">
    <property type="entry name" value="Thioesterase/thiol ester dehydrase-isomerase"/>
    <property type="match status" value="1"/>
</dbReference>
<dbReference type="PANTHER" id="PTHR43437:SF3">
    <property type="entry name" value="HYDROXYACYL-THIOESTER DEHYDRATASE TYPE 2, MITOCHONDRIAL"/>
    <property type="match status" value="1"/>
</dbReference>
<keyword evidence="3" id="KW-1185">Reference proteome</keyword>
<protein>
    <recommendedName>
        <fullName evidence="1">MaoC-like domain-containing protein</fullName>
    </recommendedName>
</protein>
<dbReference type="InterPro" id="IPR002539">
    <property type="entry name" value="MaoC-like_dom"/>
</dbReference>
<feature type="domain" description="MaoC-like" evidence="1">
    <location>
        <begin position="3"/>
        <end position="92"/>
    </location>
</feature>
<gene>
    <name evidence="2" type="ORF">GJB61_18405</name>
</gene>
<evidence type="ECO:0000259" key="1">
    <source>
        <dbReference type="Pfam" id="PF01575"/>
    </source>
</evidence>
<dbReference type="PANTHER" id="PTHR43437">
    <property type="entry name" value="HYDROXYACYL-THIOESTER DEHYDRATASE TYPE 2, MITOCHONDRIAL-RELATED"/>
    <property type="match status" value="1"/>
</dbReference>
<dbReference type="CDD" id="cd03441">
    <property type="entry name" value="R_hydratase_like"/>
    <property type="match status" value="1"/>
</dbReference>
<dbReference type="Gene3D" id="3.10.129.10">
    <property type="entry name" value="Hotdog Thioesterase"/>
    <property type="match status" value="1"/>
</dbReference>
<name>A0A7X2L304_9BACL</name>
<accession>A0A7X2L304</accession>
<dbReference type="Proteomes" id="UP000463051">
    <property type="component" value="Unassembled WGS sequence"/>
</dbReference>
<proteinExistence type="predicted"/>
<evidence type="ECO:0000313" key="3">
    <source>
        <dbReference type="Proteomes" id="UP000463051"/>
    </source>
</evidence>
<dbReference type="InterPro" id="IPR050965">
    <property type="entry name" value="UPF0336/Enoyl-CoA_hydratase"/>
</dbReference>
<dbReference type="InterPro" id="IPR029069">
    <property type="entry name" value="HotDog_dom_sf"/>
</dbReference>
<dbReference type="GO" id="GO:0006633">
    <property type="term" value="P:fatty acid biosynthetic process"/>
    <property type="evidence" value="ECO:0007669"/>
    <property type="project" value="TreeGrafter"/>
</dbReference>